<dbReference type="EMBL" id="JAKUCV010003922">
    <property type="protein sequence ID" value="KAJ4837144.1"/>
    <property type="molecule type" value="Genomic_DNA"/>
</dbReference>
<gene>
    <name evidence="9" type="ORF">Tsubulata_036517</name>
</gene>
<evidence type="ECO:0000256" key="3">
    <source>
        <dbReference type="ARBA" id="ARBA00022840"/>
    </source>
</evidence>
<evidence type="ECO:0000256" key="2">
    <source>
        <dbReference type="ARBA" id="ARBA00022741"/>
    </source>
</evidence>
<dbReference type="Pfam" id="PF00225">
    <property type="entry name" value="Kinesin"/>
    <property type="match status" value="1"/>
</dbReference>
<organism evidence="9 10">
    <name type="scientific">Turnera subulata</name>
    <dbReference type="NCBI Taxonomy" id="218843"/>
    <lineage>
        <taxon>Eukaryota</taxon>
        <taxon>Viridiplantae</taxon>
        <taxon>Streptophyta</taxon>
        <taxon>Embryophyta</taxon>
        <taxon>Tracheophyta</taxon>
        <taxon>Spermatophyta</taxon>
        <taxon>Magnoliopsida</taxon>
        <taxon>eudicotyledons</taxon>
        <taxon>Gunneridae</taxon>
        <taxon>Pentapetalae</taxon>
        <taxon>rosids</taxon>
        <taxon>fabids</taxon>
        <taxon>Malpighiales</taxon>
        <taxon>Passifloraceae</taxon>
        <taxon>Turnera</taxon>
    </lineage>
</organism>
<dbReference type="GO" id="GO:0005524">
    <property type="term" value="F:ATP binding"/>
    <property type="evidence" value="ECO:0007669"/>
    <property type="project" value="UniProtKB-KW"/>
</dbReference>
<sequence length="529" mass="60629">MERKLLLSSLCLKQESTEIIIWTGETEDQFKYNDQSECDTEDQLNLLEMHFGMVGRPLTEISKCDHIICMPSYSLQARDRNTLKIFGEIDSFLACLKGNGCWSNGSAANLSLMRFNLDLVDLPNSEWQRRLGYVGEHFQVNAKNYKPSTVFSFKTSTLAAVAVAPWNPKYIPHRDSKISFCLKELLGRNSNSQIIWDVKRSICSSSKALDSLKFAQQAKLIENKAMLGEKDQEKVDDSCGIIEMPTEQAMTIQSRQLDQLVHQTERKMESIPAFSLMKYAEEILGLQLELHVWNIIREERKRPVVEATHELKEAKSVIEALKLQQIQASAEMEDLKERNSHFCSLLSEKDVQICGLKDQVEELTVGFSRDLQMAKEELNSMNKQLCAATRELKRVKSVNEAFKSQNSIATYKMEDLQKSNRNYLNLLVEKDAEISALKKQHCRKEIIDLCEEHEEEEEQLPYNNSELLAKNQELIAALHQKEEDLKQRNGLIEMLHMTILEKDARIDTIVRALKDIQNMFKGSGTAVLT</sequence>
<accession>A0A9Q0FUR7</accession>
<reference evidence="9" key="1">
    <citation type="submission" date="2022-02" db="EMBL/GenBank/DDBJ databases">
        <authorList>
            <person name="Henning P.M."/>
            <person name="McCubbin A.G."/>
            <person name="Shore J.S."/>
        </authorList>
    </citation>
    <scope>NUCLEOTIDE SEQUENCE</scope>
    <source>
        <strain evidence="9">F60SS</strain>
        <tissue evidence="9">Leaves</tissue>
    </source>
</reference>
<keyword evidence="5" id="KW-0505">Motor protein</keyword>
<dbReference type="GO" id="GO:0007018">
    <property type="term" value="P:microtubule-based movement"/>
    <property type="evidence" value="ECO:0007669"/>
    <property type="project" value="InterPro"/>
</dbReference>
<keyword evidence="4 7" id="KW-0175">Coiled coil</keyword>
<dbReference type="PANTHER" id="PTHR37739:SF8">
    <property type="entry name" value="KINESIN-LIKE PROTEIN KIN-12D"/>
    <property type="match status" value="1"/>
</dbReference>
<evidence type="ECO:0000256" key="5">
    <source>
        <dbReference type="ARBA" id="ARBA00023175"/>
    </source>
</evidence>
<evidence type="ECO:0000313" key="9">
    <source>
        <dbReference type="EMBL" id="KAJ4837144.1"/>
    </source>
</evidence>
<dbReference type="PANTHER" id="PTHR37739">
    <property type="entry name" value="KINESIN-LIKE PROTEIN KIN-12D"/>
    <property type="match status" value="1"/>
</dbReference>
<keyword evidence="10" id="KW-1185">Reference proteome</keyword>
<dbReference type="PRINTS" id="PR00380">
    <property type="entry name" value="KINESINHEAVY"/>
</dbReference>
<dbReference type="SUPFAM" id="SSF52540">
    <property type="entry name" value="P-loop containing nucleoside triphosphate hydrolases"/>
    <property type="match status" value="1"/>
</dbReference>
<evidence type="ECO:0000256" key="1">
    <source>
        <dbReference type="ARBA" id="ARBA00022701"/>
    </source>
</evidence>
<keyword evidence="2" id="KW-0547">Nucleotide-binding</keyword>
<dbReference type="GO" id="GO:0003777">
    <property type="term" value="F:microtubule motor activity"/>
    <property type="evidence" value="ECO:0007669"/>
    <property type="project" value="InterPro"/>
</dbReference>
<comment type="caution">
    <text evidence="9">The sequence shown here is derived from an EMBL/GenBank/DDBJ whole genome shotgun (WGS) entry which is preliminary data.</text>
</comment>
<dbReference type="InterPro" id="IPR001752">
    <property type="entry name" value="Kinesin_motor_dom"/>
</dbReference>
<reference evidence="9" key="2">
    <citation type="journal article" date="2023" name="Plants (Basel)">
        <title>Annotation of the Turnera subulata (Passifloraceae) Draft Genome Reveals the S-Locus Evolved after the Divergence of Turneroideae from Passifloroideae in a Stepwise Manner.</title>
        <authorList>
            <person name="Henning P.M."/>
            <person name="Roalson E.H."/>
            <person name="Mir W."/>
            <person name="McCubbin A.G."/>
            <person name="Shore J.S."/>
        </authorList>
    </citation>
    <scope>NUCLEOTIDE SEQUENCE</scope>
    <source>
        <strain evidence="9">F60SS</strain>
    </source>
</reference>
<proteinExistence type="inferred from homology"/>
<dbReference type="OrthoDB" id="1938179at2759"/>
<feature type="coiled-coil region" evidence="7">
    <location>
        <begin position="304"/>
        <end position="338"/>
    </location>
</feature>
<protein>
    <recommendedName>
        <fullName evidence="8">Kinesin motor domain-containing protein</fullName>
    </recommendedName>
</protein>
<keyword evidence="3" id="KW-0067">ATP-binding</keyword>
<dbReference type="InterPro" id="IPR044986">
    <property type="entry name" value="KIF15/KIN-12"/>
</dbReference>
<evidence type="ECO:0000313" key="10">
    <source>
        <dbReference type="Proteomes" id="UP001141552"/>
    </source>
</evidence>
<dbReference type="AlphaFoldDB" id="A0A9Q0FUR7"/>
<feature type="coiled-coil region" evidence="7">
    <location>
        <begin position="413"/>
        <end position="488"/>
    </location>
</feature>
<keyword evidence="1" id="KW-0493">Microtubule</keyword>
<name>A0A9Q0FUR7_9ROSI</name>
<evidence type="ECO:0000256" key="4">
    <source>
        <dbReference type="ARBA" id="ARBA00023054"/>
    </source>
</evidence>
<dbReference type="Gene3D" id="3.40.850.10">
    <property type="entry name" value="Kinesin motor domain"/>
    <property type="match status" value="1"/>
</dbReference>
<comment type="similarity">
    <text evidence="6">Belongs to the TRAFAC class myosin-kinesin ATPase superfamily. Kinesin family. KIN-12 subfamily.</text>
</comment>
<dbReference type="InterPro" id="IPR036961">
    <property type="entry name" value="Kinesin_motor_dom_sf"/>
</dbReference>
<dbReference type="GO" id="GO:0005874">
    <property type="term" value="C:microtubule"/>
    <property type="evidence" value="ECO:0007669"/>
    <property type="project" value="UniProtKB-KW"/>
</dbReference>
<evidence type="ECO:0000259" key="8">
    <source>
        <dbReference type="Pfam" id="PF00225"/>
    </source>
</evidence>
<dbReference type="GO" id="GO:0008017">
    <property type="term" value="F:microtubule binding"/>
    <property type="evidence" value="ECO:0007669"/>
    <property type="project" value="InterPro"/>
</dbReference>
<evidence type="ECO:0000256" key="7">
    <source>
        <dbReference type="SAM" id="Coils"/>
    </source>
</evidence>
<evidence type="ECO:0000256" key="6">
    <source>
        <dbReference type="ARBA" id="ARBA00034488"/>
    </source>
</evidence>
<dbReference type="Proteomes" id="UP001141552">
    <property type="component" value="Unassembled WGS sequence"/>
</dbReference>
<feature type="domain" description="Kinesin motor" evidence="8">
    <location>
        <begin position="114"/>
        <end position="221"/>
    </location>
</feature>
<dbReference type="InterPro" id="IPR027417">
    <property type="entry name" value="P-loop_NTPase"/>
</dbReference>